<name>A0A822G5B3_9BILA</name>
<proteinExistence type="predicted"/>
<protein>
    <submittedName>
        <fullName evidence="1">Uncharacterized protein</fullName>
    </submittedName>
</protein>
<dbReference type="AlphaFoldDB" id="A0A822G5B3"/>
<feature type="non-terminal residue" evidence="1">
    <location>
        <position position="43"/>
    </location>
</feature>
<comment type="caution">
    <text evidence="1">The sequence shown here is derived from an EMBL/GenBank/DDBJ whole genome shotgun (WGS) entry which is preliminary data.</text>
</comment>
<dbReference type="Proteomes" id="UP000663848">
    <property type="component" value="Unassembled WGS sequence"/>
</dbReference>
<reference evidence="1" key="1">
    <citation type="submission" date="2021-02" db="EMBL/GenBank/DDBJ databases">
        <authorList>
            <person name="Nowell W R."/>
        </authorList>
    </citation>
    <scope>NUCLEOTIDE SEQUENCE</scope>
</reference>
<dbReference type="EMBL" id="CAJOBR010091570">
    <property type="protein sequence ID" value="CAF5141655.1"/>
    <property type="molecule type" value="Genomic_DNA"/>
</dbReference>
<evidence type="ECO:0000313" key="1">
    <source>
        <dbReference type="EMBL" id="CAF5141655.1"/>
    </source>
</evidence>
<gene>
    <name evidence="1" type="ORF">QYT958_LOCUS47741</name>
</gene>
<organism evidence="1 2">
    <name type="scientific">Rotaria socialis</name>
    <dbReference type="NCBI Taxonomy" id="392032"/>
    <lineage>
        <taxon>Eukaryota</taxon>
        <taxon>Metazoa</taxon>
        <taxon>Spiralia</taxon>
        <taxon>Gnathifera</taxon>
        <taxon>Rotifera</taxon>
        <taxon>Eurotatoria</taxon>
        <taxon>Bdelloidea</taxon>
        <taxon>Philodinida</taxon>
        <taxon>Philodinidae</taxon>
        <taxon>Rotaria</taxon>
    </lineage>
</organism>
<sequence>MHASEEQLNVLFNSETIFADGTFKVSPKLFDQLYVLLGIQHGE</sequence>
<evidence type="ECO:0000313" key="2">
    <source>
        <dbReference type="Proteomes" id="UP000663848"/>
    </source>
</evidence>
<accession>A0A822G5B3</accession>